<name>A0A6H1ZDL5_9ZZZZ</name>
<dbReference type="AlphaFoldDB" id="A0A6H1ZDL5"/>
<reference evidence="1" key="1">
    <citation type="submission" date="2020-03" db="EMBL/GenBank/DDBJ databases">
        <title>The deep terrestrial virosphere.</title>
        <authorList>
            <person name="Holmfeldt K."/>
            <person name="Nilsson E."/>
            <person name="Simone D."/>
            <person name="Lopez-Fernandez M."/>
            <person name="Wu X."/>
            <person name="de Brujin I."/>
            <person name="Lundin D."/>
            <person name="Andersson A."/>
            <person name="Bertilsson S."/>
            <person name="Dopson M."/>
        </authorList>
    </citation>
    <scope>NUCLEOTIDE SEQUENCE</scope>
    <source>
        <strain evidence="1">TM448A00204</strain>
        <strain evidence="2">TM448B00128</strain>
    </source>
</reference>
<dbReference type="EMBL" id="MT143988">
    <property type="protein sequence ID" value="QJA45280.1"/>
    <property type="molecule type" value="Genomic_DNA"/>
</dbReference>
<evidence type="ECO:0000313" key="1">
    <source>
        <dbReference type="EMBL" id="QJA45280.1"/>
    </source>
</evidence>
<sequence>MDDDSIADFYRAPTRYLAESTSKESEFEKPYLDENYRRMHFNFPTPDWPSMPEFPPWPPWPDLGKPVPKLSWCGIICYPPAFGECEEDPAWCKAWVYCTGEHPGFCYPCTWEFEGDFLSYEPDGPNKILVWVDSTKAKENPGNVAYVQAKMTDPCGNVCRTEFEVTCKVCPPDVVMTWDTTLSATTIGRSTSVSIYVKDGLGPYKWSVTGTGFSISFPTGGVHNVLVADATACGAATITVTDFCDTVVTNYVRGTEASVWVEKTANTCVMPGPATFVSLVGSNYNYEYVIGNKKQTDVASSEGGGFELACPDPCDDPTCAGGVTCAPYADPPACLTDMINGDGRPTTIPCTKAIWVSEYQYYCYSAAIINQDYFEWECSP</sequence>
<protein>
    <submittedName>
        <fullName evidence="1">Uncharacterized protein</fullName>
    </submittedName>
</protein>
<proteinExistence type="predicted"/>
<gene>
    <name evidence="1" type="ORF">TM448A00204_0025</name>
    <name evidence="2" type="ORF">TM448B00128_0055</name>
</gene>
<organism evidence="1">
    <name type="scientific">viral metagenome</name>
    <dbReference type="NCBI Taxonomy" id="1070528"/>
    <lineage>
        <taxon>unclassified sequences</taxon>
        <taxon>metagenomes</taxon>
        <taxon>organismal metagenomes</taxon>
    </lineage>
</organism>
<evidence type="ECO:0000313" key="2">
    <source>
        <dbReference type="EMBL" id="QJH93680.1"/>
    </source>
</evidence>
<accession>A0A6H1ZDL5</accession>
<dbReference type="EMBL" id="MT144590">
    <property type="protein sequence ID" value="QJH93680.1"/>
    <property type="molecule type" value="Genomic_DNA"/>
</dbReference>